<keyword evidence="3" id="KW-1185">Reference proteome</keyword>
<proteinExistence type="predicted"/>
<protein>
    <submittedName>
        <fullName evidence="2">Uncharacterized protein</fullName>
    </submittedName>
</protein>
<comment type="caution">
    <text evidence="2">The sequence shown here is derived from an EMBL/GenBank/DDBJ whole genome shotgun (WGS) entry which is preliminary data.</text>
</comment>
<dbReference type="EMBL" id="BPLR01015103">
    <property type="protein sequence ID" value="GIY73593.1"/>
    <property type="molecule type" value="Genomic_DNA"/>
</dbReference>
<organism evidence="2 3">
    <name type="scientific">Caerostris extrusa</name>
    <name type="common">Bark spider</name>
    <name type="synonym">Caerostris bankana</name>
    <dbReference type="NCBI Taxonomy" id="172846"/>
    <lineage>
        <taxon>Eukaryota</taxon>
        <taxon>Metazoa</taxon>
        <taxon>Ecdysozoa</taxon>
        <taxon>Arthropoda</taxon>
        <taxon>Chelicerata</taxon>
        <taxon>Arachnida</taxon>
        <taxon>Araneae</taxon>
        <taxon>Araneomorphae</taxon>
        <taxon>Entelegynae</taxon>
        <taxon>Araneoidea</taxon>
        <taxon>Araneidae</taxon>
        <taxon>Caerostris</taxon>
    </lineage>
</organism>
<accession>A0AAV4VVV5</accession>
<dbReference type="AlphaFoldDB" id="A0AAV4VVV5"/>
<feature type="chain" id="PRO_5043932557" evidence="1">
    <location>
        <begin position="25"/>
        <end position="151"/>
    </location>
</feature>
<name>A0AAV4VVV5_CAEEX</name>
<dbReference type="Proteomes" id="UP001054945">
    <property type="component" value="Unassembled WGS sequence"/>
</dbReference>
<keyword evidence="1" id="KW-0732">Signal</keyword>
<feature type="signal peptide" evidence="1">
    <location>
        <begin position="1"/>
        <end position="24"/>
    </location>
</feature>
<evidence type="ECO:0000313" key="2">
    <source>
        <dbReference type="EMBL" id="GIY73593.1"/>
    </source>
</evidence>
<evidence type="ECO:0000313" key="3">
    <source>
        <dbReference type="Proteomes" id="UP001054945"/>
    </source>
</evidence>
<gene>
    <name evidence="2" type="ORF">CEXT_745171</name>
</gene>
<reference evidence="2 3" key="1">
    <citation type="submission" date="2021-06" db="EMBL/GenBank/DDBJ databases">
        <title>Caerostris extrusa draft genome.</title>
        <authorList>
            <person name="Kono N."/>
            <person name="Arakawa K."/>
        </authorList>
    </citation>
    <scope>NUCLEOTIDE SEQUENCE [LARGE SCALE GENOMIC DNA]</scope>
</reference>
<sequence>MKQENFRHFHFLMILAELFNVGSSFPGIQFYSGKLKPPTLPVDTGAHSISTESPIISLLFPTLSEIVPEHRSGPVDACSTASQVFRFITAQSAQVAVSSSAHEEMEDSKFFFSFPVLPPEPRYRVLPPSTPRYCCLEGFLLIFLILNIIFC</sequence>
<evidence type="ECO:0000256" key="1">
    <source>
        <dbReference type="SAM" id="SignalP"/>
    </source>
</evidence>